<dbReference type="EMBL" id="CP123584">
    <property type="protein sequence ID" value="WZK87627.1"/>
    <property type="molecule type" value="Genomic_DNA"/>
</dbReference>
<gene>
    <name evidence="7" type="ORF">QEZ52_13535</name>
</gene>
<evidence type="ECO:0000313" key="7">
    <source>
        <dbReference type="EMBL" id="WZK87627.1"/>
    </source>
</evidence>
<evidence type="ECO:0000259" key="6">
    <source>
        <dbReference type="Pfam" id="PF04116"/>
    </source>
</evidence>
<dbReference type="PANTHER" id="PTHR11863">
    <property type="entry name" value="STEROL DESATURASE"/>
    <property type="match status" value="1"/>
</dbReference>
<dbReference type="InterPro" id="IPR050307">
    <property type="entry name" value="Sterol_Desaturase_Related"/>
</dbReference>
<feature type="domain" description="Fatty acid hydroxylase" evidence="6">
    <location>
        <begin position="184"/>
        <end position="312"/>
    </location>
</feature>
<organism evidence="7 8">
    <name type="scientific">Aliisedimentitalea scapharcae</name>
    <dbReference type="NCBI Taxonomy" id="1524259"/>
    <lineage>
        <taxon>Bacteria</taxon>
        <taxon>Pseudomonadati</taxon>
        <taxon>Pseudomonadota</taxon>
        <taxon>Alphaproteobacteria</taxon>
        <taxon>Rhodobacterales</taxon>
        <taxon>Roseobacteraceae</taxon>
        <taxon>Aliisedimentitalea</taxon>
    </lineage>
</organism>
<dbReference type="Proteomes" id="UP001623232">
    <property type="component" value="Chromosome"/>
</dbReference>
<feature type="transmembrane region" description="Helical" evidence="5">
    <location>
        <begin position="51"/>
        <end position="68"/>
    </location>
</feature>
<dbReference type="InterPro" id="IPR006694">
    <property type="entry name" value="Fatty_acid_hydroxylase"/>
</dbReference>
<keyword evidence="2 5" id="KW-0812">Transmembrane</keyword>
<name>A0ABZ2XP35_9RHOB</name>
<feature type="transmembrane region" description="Helical" evidence="5">
    <location>
        <begin position="176"/>
        <end position="196"/>
    </location>
</feature>
<evidence type="ECO:0000256" key="2">
    <source>
        <dbReference type="ARBA" id="ARBA00022692"/>
    </source>
</evidence>
<keyword evidence="8" id="KW-1185">Reference proteome</keyword>
<protein>
    <submittedName>
        <fullName evidence="7">Sterol desaturase family protein</fullName>
    </submittedName>
</protein>
<reference evidence="7 8" key="1">
    <citation type="submission" date="2023-04" db="EMBL/GenBank/DDBJ databases">
        <title>Complete genome sequence of Alisedimentitalea scapharcae.</title>
        <authorList>
            <person name="Rong J.-C."/>
            <person name="Yi M.-L."/>
            <person name="Zhao Q."/>
        </authorList>
    </citation>
    <scope>NUCLEOTIDE SEQUENCE [LARGE SCALE GENOMIC DNA]</scope>
    <source>
        <strain evidence="7 8">KCTC 42119</strain>
    </source>
</reference>
<comment type="subcellular location">
    <subcellularLocation>
        <location evidence="1">Membrane</location>
    </subcellularLocation>
</comment>
<sequence>MTSPAPTQSPRPKRKIWNFTPELPIQTAPYWRWPMRPLAALRYLLRSWNPLALRALLLGFAIFTWTFLTPSLERVATFSWDWVFEIWVRNLCILLVVAGGLHLALWKFRTQNDDYRYDMRPMMKGAKVFTFKNQVWDNMFWSLGPALTFWTFWESFILFAYANGWVRMITLDSNPVWFIVMTVFIPIWAGFHFYWLHRLLHVGPFYTKVHAWHHRNINTGPWSGLAMHPVESFFLMFDTMIFFLLPSHPVHALFLLFHHGIGAPTSHAGFEHLKLGKSGRFLVGDFFHQLHHRFFDCNYGTWETPWDEWFNTFHDGTDEGNEMVKERRRKIWAAE</sequence>
<evidence type="ECO:0000256" key="5">
    <source>
        <dbReference type="SAM" id="Phobius"/>
    </source>
</evidence>
<dbReference type="Pfam" id="PF04116">
    <property type="entry name" value="FA_hydroxylase"/>
    <property type="match status" value="1"/>
</dbReference>
<evidence type="ECO:0000313" key="8">
    <source>
        <dbReference type="Proteomes" id="UP001623232"/>
    </source>
</evidence>
<evidence type="ECO:0000256" key="4">
    <source>
        <dbReference type="ARBA" id="ARBA00023136"/>
    </source>
</evidence>
<accession>A0ABZ2XP35</accession>
<dbReference type="RefSeq" id="WP_406644903.1">
    <property type="nucleotide sequence ID" value="NZ_CP123584.1"/>
</dbReference>
<feature type="transmembrane region" description="Helical" evidence="5">
    <location>
        <begin position="88"/>
        <end position="106"/>
    </location>
</feature>
<keyword evidence="4 5" id="KW-0472">Membrane</keyword>
<keyword evidence="3 5" id="KW-1133">Transmembrane helix</keyword>
<evidence type="ECO:0000256" key="3">
    <source>
        <dbReference type="ARBA" id="ARBA00022989"/>
    </source>
</evidence>
<proteinExistence type="predicted"/>
<evidence type="ECO:0000256" key="1">
    <source>
        <dbReference type="ARBA" id="ARBA00004370"/>
    </source>
</evidence>
<feature type="transmembrane region" description="Helical" evidence="5">
    <location>
        <begin position="140"/>
        <end position="164"/>
    </location>
</feature>